<evidence type="ECO:0000313" key="5">
    <source>
        <dbReference type="EMBL" id="TGA97417.1"/>
    </source>
</evidence>
<evidence type="ECO:0000259" key="4">
    <source>
        <dbReference type="Pfam" id="PF01048"/>
    </source>
</evidence>
<evidence type="ECO:0000256" key="1">
    <source>
        <dbReference type="ARBA" id="ARBA00011888"/>
    </source>
</evidence>
<dbReference type="Pfam" id="PF01048">
    <property type="entry name" value="PNP_UDP_1"/>
    <property type="match status" value="1"/>
</dbReference>
<dbReference type="EC" id="2.4.2.3" evidence="1"/>
<dbReference type="Proteomes" id="UP000298347">
    <property type="component" value="Unassembled WGS sequence"/>
</dbReference>
<comment type="catalytic activity">
    <reaction evidence="3">
        <text>uridine + phosphate = alpha-D-ribose 1-phosphate + uracil</text>
        <dbReference type="Rhea" id="RHEA:24388"/>
        <dbReference type="ChEBI" id="CHEBI:16704"/>
        <dbReference type="ChEBI" id="CHEBI:17568"/>
        <dbReference type="ChEBI" id="CHEBI:43474"/>
        <dbReference type="ChEBI" id="CHEBI:57720"/>
        <dbReference type="EC" id="2.4.2.3"/>
    </reaction>
</comment>
<dbReference type="InterPro" id="IPR035994">
    <property type="entry name" value="Nucleoside_phosphorylase_sf"/>
</dbReference>
<accession>A0A4Z0GL42</accession>
<dbReference type="InterPro" id="IPR000845">
    <property type="entry name" value="Nucleoside_phosphorylase_d"/>
</dbReference>
<dbReference type="GO" id="GO:0006152">
    <property type="term" value="P:purine nucleoside catabolic process"/>
    <property type="evidence" value="ECO:0007669"/>
    <property type="project" value="TreeGrafter"/>
</dbReference>
<evidence type="ECO:0000256" key="3">
    <source>
        <dbReference type="ARBA" id="ARBA00048447"/>
    </source>
</evidence>
<name>A0A4Z0GL42_9BACL</name>
<feature type="domain" description="Nucleoside phosphorylase" evidence="4">
    <location>
        <begin position="20"/>
        <end position="184"/>
    </location>
</feature>
<dbReference type="EMBL" id="SRJD01000014">
    <property type="protein sequence ID" value="TGA97417.1"/>
    <property type="molecule type" value="Genomic_DNA"/>
</dbReference>
<dbReference type="OrthoDB" id="7945729at2"/>
<proteinExistence type="predicted"/>
<sequence>MAEIIASENCIWVGEQHSINQSYPVYLYKDGDRDYTIARAELGATNCIGALEELMANGVKKVILFGSCGVLDKSIPAHQVIVPTSAIRDEGTSYHYAPSADEIEINPQSIKKLIRVFDQANVDYMTAKTWTTDGFFRETPNKTKHRLEMGCQVVDMECSAVAAWAQYRHTETYHFFYTADHVDIEDKKWRPRRLERTAAHPVYSFFELALYLAKNL</sequence>
<dbReference type="PANTHER" id="PTHR43691:SF11">
    <property type="entry name" value="FI09636P-RELATED"/>
    <property type="match status" value="1"/>
</dbReference>
<evidence type="ECO:0000256" key="2">
    <source>
        <dbReference type="ARBA" id="ARBA00021980"/>
    </source>
</evidence>
<dbReference type="Gene3D" id="3.40.50.1580">
    <property type="entry name" value="Nucleoside phosphorylase domain"/>
    <property type="match status" value="1"/>
</dbReference>
<comment type="caution">
    <text evidence="5">The sequence shown here is derived from an EMBL/GenBank/DDBJ whole genome shotgun (WGS) entry which is preliminary data.</text>
</comment>
<keyword evidence="6" id="KW-1185">Reference proteome</keyword>
<dbReference type="GO" id="GO:0004850">
    <property type="term" value="F:uridine phosphorylase activity"/>
    <property type="evidence" value="ECO:0007669"/>
    <property type="project" value="UniProtKB-EC"/>
</dbReference>
<dbReference type="SUPFAM" id="SSF53167">
    <property type="entry name" value="Purine and uridine phosphorylases"/>
    <property type="match status" value="1"/>
</dbReference>
<dbReference type="AlphaFoldDB" id="A0A4Z0GL42"/>
<reference evidence="5 6" key="1">
    <citation type="journal article" date="2015" name="Int. J. Syst. Evol. Microbiol.">
        <title>Sporolactobacillus shoreae sp. nov. and Sporolactobacillus spathodeae sp. nov., two spore-forming lactic acid bacteria isolated from tree barks in Thailand.</title>
        <authorList>
            <person name="Thamacharoensuk T."/>
            <person name="Kitahara M."/>
            <person name="Ohkuma M."/>
            <person name="Thongchul N."/>
            <person name="Tanasupawat S."/>
        </authorList>
    </citation>
    <scope>NUCLEOTIDE SEQUENCE [LARGE SCALE GENOMIC DNA]</scope>
    <source>
        <strain evidence="5 6">BK92</strain>
    </source>
</reference>
<gene>
    <name evidence="5" type="ORF">E4665_11985</name>
</gene>
<evidence type="ECO:0000313" key="6">
    <source>
        <dbReference type="Proteomes" id="UP000298347"/>
    </source>
</evidence>
<organism evidence="5 6">
    <name type="scientific">Sporolactobacillus shoreae</name>
    <dbReference type="NCBI Taxonomy" id="1465501"/>
    <lineage>
        <taxon>Bacteria</taxon>
        <taxon>Bacillati</taxon>
        <taxon>Bacillota</taxon>
        <taxon>Bacilli</taxon>
        <taxon>Bacillales</taxon>
        <taxon>Sporolactobacillaceae</taxon>
        <taxon>Sporolactobacillus</taxon>
    </lineage>
</organism>
<dbReference type="CDD" id="cd09007">
    <property type="entry name" value="NP-I_spr0068"/>
    <property type="match status" value="1"/>
</dbReference>
<dbReference type="PANTHER" id="PTHR43691">
    <property type="entry name" value="URIDINE PHOSPHORYLASE"/>
    <property type="match status" value="1"/>
</dbReference>
<dbReference type="GO" id="GO:0005829">
    <property type="term" value="C:cytosol"/>
    <property type="evidence" value="ECO:0007669"/>
    <property type="project" value="TreeGrafter"/>
</dbReference>
<protein>
    <recommendedName>
        <fullName evidence="2">Uridine phosphorylase</fullName>
        <ecNumber evidence="1">2.4.2.3</ecNumber>
    </recommendedName>
</protein>
<dbReference type="GO" id="GO:0004731">
    <property type="term" value="F:purine-nucleoside phosphorylase activity"/>
    <property type="evidence" value="ECO:0007669"/>
    <property type="project" value="TreeGrafter"/>
</dbReference>